<dbReference type="InterPro" id="IPR004099">
    <property type="entry name" value="Pyr_nucl-diS_OxRdtase_dimer"/>
</dbReference>
<feature type="domain" description="FAD/NAD(P)-binding" evidence="12">
    <location>
        <begin position="204"/>
        <end position="525"/>
    </location>
</feature>
<dbReference type="InterPro" id="IPR032816">
    <property type="entry name" value="VTT_dom"/>
</dbReference>
<keyword evidence="3 9" id="KW-0285">Flavoprotein</keyword>
<dbReference type="PRINTS" id="PR00411">
    <property type="entry name" value="PNDRDTASEI"/>
</dbReference>
<dbReference type="FunFam" id="3.30.390.30:FF:000001">
    <property type="entry name" value="Dihydrolipoyl dehydrogenase"/>
    <property type="match status" value="1"/>
</dbReference>
<evidence type="ECO:0000256" key="7">
    <source>
        <dbReference type="ARBA" id="ARBA00023157"/>
    </source>
</evidence>
<dbReference type="Pfam" id="PF09335">
    <property type="entry name" value="VTT_dom"/>
    <property type="match status" value="1"/>
</dbReference>
<dbReference type="Gene3D" id="3.50.50.60">
    <property type="entry name" value="FAD/NAD(P)-binding domain"/>
    <property type="match status" value="2"/>
</dbReference>
<evidence type="ECO:0000313" key="14">
    <source>
        <dbReference type="EMBL" id="RJK97474.1"/>
    </source>
</evidence>
<evidence type="ECO:0000313" key="15">
    <source>
        <dbReference type="Proteomes" id="UP000285530"/>
    </source>
</evidence>
<name>A0A418ZQK2_9RHOB</name>
<protein>
    <submittedName>
        <fullName evidence="14">Pyridine nucleotide-disulfide oxidoreductase</fullName>
    </submittedName>
</protein>
<dbReference type="GO" id="GO:0050660">
    <property type="term" value="F:flavin adenine dinucleotide binding"/>
    <property type="evidence" value="ECO:0007669"/>
    <property type="project" value="TreeGrafter"/>
</dbReference>
<feature type="transmembrane region" description="Helical" evidence="10">
    <location>
        <begin position="47"/>
        <end position="74"/>
    </location>
</feature>
<evidence type="ECO:0000256" key="5">
    <source>
        <dbReference type="ARBA" id="ARBA00022857"/>
    </source>
</evidence>
<dbReference type="EMBL" id="QZEV01000125">
    <property type="protein sequence ID" value="RJK97474.1"/>
    <property type="molecule type" value="Genomic_DNA"/>
</dbReference>
<dbReference type="InterPro" id="IPR036188">
    <property type="entry name" value="FAD/NAD-bd_sf"/>
</dbReference>
<reference evidence="14 15" key="1">
    <citation type="submission" date="2018-09" db="EMBL/GenBank/DDBJ databases">
        <title>Paracoccus onubensis nov. sp. a moderate halophilic bacterium isolated from Gruta de las Maravillas (Aracena, Spain).</title>
        <authorList>
            <person name="Jurado V."/>
            <person name="Gutierrez-Patricio S."/>
            <person name="Gonzalez-Pimentel J.L."/>
            <person name="Laiz L."/>
            <person name="Saiz-Jimenez C."/>
        </authorList>
    </citation>
    <scope>NUCLEOTIDE SEQUENCE [LARGE SCALE GENOMIC DNA]</scope>
    <source>
        <strain evidence="14 15">DSM 19484</strain>
    </source>
</reference>
<evidence type="ECO:0000256" key="8">
    <source>
        <dbReference type="ARBA" id="ARBA00023284"/>
    </source>
</evidence>
<keyword evidence="7" id="KW-1015">Disulfide bond</keyword>
<feature type="transmembrane region" description="Helical" evidence="10">
    <location>
        <begin position="12"/>
        <end position="35"/>
    </location>
</feature>
<dbReference type="GO" id="GO:0003955">
    <property type="term" value="F:NAD(P)H dehydrogenase (quinone) activity"/>
    <property type="evidence" value="ECO:0007669"/>
    <property type="project" value="TreeGrafter"/>
</dbReference>
<evidence type="ECO:0000256" key="9">
    <source>
        <dbReference type="RuleBase" id="RU003691"/>
    </source>
</evidence>
<dbReference type="SUPFAM" id="SSF51905">
    <property type="entry name" value="FAD/NAD(P)-binding domain"/>
    <property type="match status" value="1"/>
</dbReference>
<dbReference type="OrthoDB" id="9776382at2"/>
<keyword evidence="4 9" id="KW-0274">FAD</keyword>
<comment type="similarity">
    <text evidence="2 9">Belongs to the class-I pyridine nucleotide-disulfide oxidoreductase family.</text>
</comment>
<dbReference type="AlphaFoldDB" id="A0A418ZQK2"/>
<keyword evidence="10" id="KW-0812">Transmembrane</keyword>
<evidence type="ECO:0000259" key="13">
    <source>
        <dbReference type="Pfam" id="PF09335"/>
    </source>
</evidence>
<feature type="domain" description="VTT" evidence="13">
    <location>
        <begin position="36"/>
        <end position="149"/>
    </location>
</feature>
<evidence type="ECO:0000259" key="11">
    <source>
        <dbReference type="Pfam" id="PF02852"/>
    </source>
</evidence>
<feature type="transmembrane region" description="Helical" evidence="10">
    <location>
        <begin position="159"/>
        <end position="183"/>
    </location>
</feature>
<dbReference type="InterPro" id="IPR012999">
    <property type="entry name" value="Pyr_OxRdtase_I_AS"/>
</dbReference>
<dbReference type="PANTHER" id="PTHR43014:SF2">
    <property type="entry name" value="MERCURIC REDUCTASE"/>
    <property type="match status" value="1"/>
</dbReference>
<dbReference type="PROSITE" id="PS00076">
    <property type="entry name" value="PYRIDINE_REDOX_1"/>
    <property type="match status" value="1"/>
</dbReference>
<evidence type="ECO:0000256" key="6">
    <source>
        <dbReference type="ARBA" id="ARBA00023002"/>
    </source>
</evidence>
<keyword evidence="8 9" id="KW-0676">Redox-active center</keyword>
<dbReference type="SUPFAM" id="SSF55424">
    <property type="entry name" value="FAD/NAD-linked reductases, dimerisation (C-terminal) domain"/>
    <property type="match status" value="1"/>
</dbReference>
<accession>A0A418ZQK2</accession>
<dbReference type="Pfam" id="PF02852">
    <property type="entry name" value="Pyr_redox_dim"/>
    <property type="match status" value="1"/>
</dbReference>
<dbReference type="Pfam" id="PF07992">
    <property type="entry name" value="Pyr_redox_2"/>
    <property type="match status" value="1"/>
</dbReference>
<feature type="domain" description="Pyridine nucleotide-disulphide oxidoreductase dimerisation" evidence="11">
    <location>
        <begin position="547"/>
        <end position="654"/>
    </location>
</feature>
<evidence type="ECO:0000256" key="2">
    <source>
        <dbReference type="ARBA" id="ARBA00007532"/>
    </source>
</evidence>
<evidence type="ECO:0000259" key="12">
    <source>
        <dbReference type="Pfam" id="PF07992"/>
    </source>
</evidence>
<evidence type="ECO:0000256" key="3">
    <source>
        <dbReference type="ARBA" id="ARBA00022630"/>
    </source>
</evidence>
<evidence type="ECO:0000256" key="1">
    <source>
        <dbReference type="ARBA" id="ARBA00001974"/>
    </source>
</evidence>
<dbReference type="GO" id="GO:0016668">
    <property type="term" value="F:oxidoreductase activity, acting on a sulfur group of donors, NAD(P) as acceptor"/>
    <property type="evidence" value="ECO:0007669"/>
    <property type="project" value="InterPro"/>
</dbReference>
<feature type="transmembrane region" description="Helical" evidence="10">
    <location>
        <begin position="204"/>
        <end position="224"/>
    </location>
</feature>
<dbReference type="PRINTS" id="PR00368">
    <property type="entry name" value="FADPNR"/>
</dbReference>
<dbReference type="PANTHER" id="PTHR43014">
    <property type="entry name" value="MERCURIC REDUCTASE"/>
    <property type="match status" value="1"/>
</dbReference>
<sequence>MLDRLSAGAEAHPLAAALAFLGIYVAVTALSLPLATPLTLLGGALFGFWQGLVMVSVAATAGATLAFLAARYLLRDWVRARLGDRARGIEAGLARDGAFYLFSLRLIPVVPFVAVNLLMGLTPMRAWTFAWVSQLGMLAGTVVYVNAGTQLGALEDLSGIVSAPVLASFAALAVFPWIARAGLGAVRRRRVYRGWRRPARFDRNLIVIGAGSAGLVAAYIAAAVRARVTLVEASEMGGDCLNTGCVPSKTLIRSATLAHQMRHAGRWGLTDTPPTVPFRAVMARVRAAIARIAPHDSVERYTALGVEVLRGHARLVDPWTVEITGADGPRRLTSRAVIVATGARPVLPPIPGLDGVDPLTSETLWDALGDQDAPPARLLVLGGGPIGCELAQAFARLGSQVMLVERAPRLLPREDAEVADLLAAALRADGVAVMTGHEARAFGRDDGAWVDLDHAGGTARLGFDRVIVALGRSARLEGFGLEDLGIATGRTIAVNDFLETRFPNILAAGDVAGPFQFTHVAAHQAWFASVNALFGSIRRFRADYRVIPHATFTDPEIARLGLSEAEAARQGIAVEVTRFDLAGLDRAITDGAARGFVKVLTPPGRDRILGVTIMGDHAGDLMAEFTLAMKHGLGLGKILSTVHVYPTWAEAAKSTAGAWRRAHVNPRALALLERFHRWRRG</sequence>
<evidence type="ECO:0000256" key="4">
    <source>
        <dbReference type="ARBA" id="ARBA00022827"/>
    </source>
</evidence>
<keyword evidence="10" id="KW-1133">Transmembrane helix</keyword>
<keyword evidence="15" id="KW-1185">Reference proteome</keyword>
<comment type="cofactor">
    <cofactor evidence="1">
        <name>FAD</name>
        <dbReference type="ChEBI" id="CHEBI:57692"/>
    </cofactor>
</comment>
<dbReference type="Proteomes" id="UP000285530">
    <property type="component" value="Unassembled WGS sequence"/>
</dbReference>
<evidence type="ECO:0000256" key="10">
    <source>
        <dbReference type="SAM" id="Phobius"/>
    </source>
</evidence>
<gene>
    <name evidence="14" type="ORF">D3P06_16300</name>
</gene>
<organism evidence="14 15">
    <name type="scientific">Paracoccus aestuarii</name>
    <dbReference type="NCBI Taxonomy" id="453842"/>
    <lineage>
        <taxon>Bacteria</taxon>
        <taxon>Pseudomonadati</taxon>
        <taxon>Pseudomonadota</taxon>
        <taxon>Alphaproteobacteria</taxon>
        <taxon>Rhodobacterales</taxon>
        <taxon>Paracoccaceae</taxon>
        <taxon>Paracoccus</taxon>
    </lineage>
</organism>
<keyword evidence="6 9" id="KW-0560">Oxidoreductase</keyword>
<keyword evidence="5" id="KW-0521">NADP</keyword>
<keyword evidence="10" id="KW-0472">Membrane</keyword>
<dbReference type="Gene3D" id="3.30.390.30">
    <property type="match status" value="1"/>
</dbReference>
<proteinExistence type="inferred from homology"/>
<comment type="caution">
    <text evidence="14">The sequence shown here is derived from an EMBL/GenBank/DDBJ whole genome shotgun (WGS) entry which is preliminary data.</text>
</comment>
<dbReference type="InterPro" id="IPR016156">
    <property type="entry name" value="FAD/NAD-linked_Rdtase_dimer_sf"/>
</dbReference>
<dbReference type="InterPro" id="IPR023753">
    <property type="entry name" value="FAD/NAD-binding_dom"/>
</dbReference>
<feature type="transmembrane region" description="Helical" evidence="10">
    <location>
        <begin position="126"/>
        <end position="147"/>
    </location>
</feature>